<reference evidence="1" key="2">
    <citation type="submission" date="2025-09" db="UniProtKB">
        <authorList>
            <consortium name="EnsemblPlants"/>
        </authorList>
    </citation>
    <scope>IDENTIFICATION</scope>
</reference>
<organism evidence="1 2">
    <name type="scientific">Avena sativa</name>
    <name type="common">Oat</name>
    <dbReference type="NCBI Taxonomy" id="4498"/>
    <lineage>
        <taxon>Eukaryota</taxon>
        <taxon>Viridiplantae</taxon>
        <taxon>Streptophyta</taxon>
        <taxon>Embryophyta</taxon>
        <taxon>Tracheophyta</taxon>
        <taxon>Spermatophyta</taxon>
        <taxon>Magnoliopsida</taxon>
        <taxon>Liliopsida</taxon>
        <taxon>Poales</taxon>
        <taxon>Poaceae</taxon>
        <taxon>BOP clade</taxon>
        <taxon>Pooideae</taxon>
        <taxon>Poodae</taxon>
        <taxon>Poeae</taxon>
        <taxon>Poeae Chloroplast Group 1 (Aveneae type)</taxon>
        <taxon>Aveninae</taxon>
        <taxon>Avena</taxon>
    </lineage>
</organism>
<name>A0ACD5ZFS0_AVESA</name>
<reference evidence="1" key="1">
    <citation type="submission" date="2021-05" db="EMBL/GenBank/DDBJ databases">
        <authorList>
            <person name="Scholz U."/>
            <person name="Mascher M."/>
            <person name="Fiebig A."/>
        </authorList>
    </citation>
    <scope>NUCLEOTIDE SEQUENCE [LARGE SCALE GENOMIC DNA]</scope>
</reference>
<proteinExistence type="predicted"/>
<evidence type="ECO:0000313" key="2">
    <source>
        <dbReference type="Proteomes" id="UP001732700"/>
    </source>
</evidence>
<evidence type="ECO:0000313" key="1">
    <source>
        <dbReference type="EnsemblPlants" id="AVESA.00010b.r2.6DG1155950.1.CDS.1"/>
    </source>
</evidence>
<accession>A0ACD5ZFS0</accession>
<keyword evidence="2" id="KW-1185">Reference proteome</keyword>
<dbReference type="EnsemblPlants" id="AVESA.00010b.r2.6DG1155950.1">
    <property type="protein sequence ID" value="AVESA.00010b.r2.6DG1155950.1.CDS.1"/>
    <property type="gene ID" value="AVESA.00010b.r2.6DG1155950"/>
</dbReference>
<sequence>MESLVNQLNEWENQLLVLFSFTLQVFLFFTGGLRQRTKNSALRFFIWIAYLGADYVAVYALGLLSWLEDTGKDKLKGTHQLAFFWTPFLLIHLGGQDTITAFAIEDNSLWLRHLLNLMVQVNLALYVFWKSTSDHRMQLLLPAILAFVAGIIKYGERTWALYSGNLKTLVELDVPMYVQRLAAQFVRDGNIVFMALYSMRSVRYVFGDVPFYHASFDPTGRHRVQPDLLPKFLEVELSLMYADIYTKAVVLRTMSGTILRGISRVSIVAAFVLFCVGNKEKYNSVDVAITYVLFIGAFFLEICAMFMGIMSPWTCAWLKDRKYCDWLSRFLLSKNIAGWRLNKPLWSNSMGQYNLFNYLGQYDRQSSSLKRRAMAMIRKVANVAGGRPAVKLWISKLLDTKVVEVDEEIMRCVIQMVLQYRSDRSSLRQQWPNLSPLIHKLLGMHGVDFGRIIVLFHIYTEVQLSRYSPTGQDGETNCESLVEVCRKLSNYMIYLLATHPDMLPVKGFDAMLQLFHSRYTTPENLGIGGGHGHGHGQDSAILGQAMEELRAWDLPEPHPSCTETMLLEIREAWIQFIIYAAVKCPSQMSAAQLARGGELLTFVWLLVAHYQLRDTGIGRIELSNVHGAQVLFYALHLPQVPAN</sequence>
<protein>
    <submittedName>
        <fullName evidence="1">Uncharacterized protein</fullName>
    </submittedName>
</protein>
<dbReference type="Proteomes" id="UP001732700">
    <property type="component" value="Chromosome 6D"/>
</dbReference>